<name>A0ABQ7XAA7_BRANA</name>
<sequence>LEELNTPSQHISFAPFVLILDENIAEAKEEFKEFLFARFSSMIFVHEIDPPQPGSPMFIAPWSSNFSYEDPQLTTTIGLVKLRGILMVMKRKYQSPILGYPRKCAHFPRTTTIKKPMDSKNTHSTR</sequence>
<evidence type="ECO:0000313" key="2">
    <source>
        <dbReference type="Proteomes" id="UP000824890"/>
    </source>
</evidence>
<proteinExistence type="predicted"/>
<gene>
    <name evidence="1" type="ORF">HID58_093629</name>
</gene>
<feature type="non-terminal residue" evidence="1">
    <location>
        <position position="1"/>
    </location>
</feature>
<dbReference type="EMBL" id="JAGKQM010000955">
    <property type="protein sequence ID" value="KAH0852880.1"/>
    <property type="molecule type" value="Genomic_DNA"/>
</dbReference>
<reference evidence="1 2" key="1">
    <citation type="submission" date="2021-05" db="EMBL/GenBank/DDBJ databases">
        <title>Genome Assembly of Synthetic Allotetraploid Brassica napus Reveals Homoeologous Exchanges between Subgenomes.</title>
        <authorList>
            <person name="Davis J.T."/>
        </authorList>
    </citation>
    <scope>NUCLEOTIDE SEQUENCE [LARGE SCALE GENOMIC DNA]</scope>
    <source>
        <strain evidence="2">cv. Da-Ae</strain>
        <tissue evidence="1">Seedling</tissue>
    </source>
</reference>
<keyword evidence="2" id="KW-1185">Reference proteome</keyword>
<protein>
    <submittedName>
        <fullName evidence="1">Uncharacterized protein</fullName>
    </submittedName>
</protein>
<evidence type="ECO:0000313" key="1">
    <source>
        <dbReference type="EMBL" id="KAH0852880.1"/>
    </source>
</evidence>
<accession>A0ABQ7XAA7</accession>
<dbReference type="Proteomes" id="UP000824890">
    <property type="component" value="Unassembled WGS sequence"/>
</dbReference>
<comment type="caution">
    <text evidence="1">The sequence shown here is derived from an EMBL/GenBank/DDBJ whole genome shotgun (WGS) entry which is preliminary data.</text>
</comment>
<organism evidence="1 2">
    <name type="scientific">Brassica napus</name>
    <name type="common">Rape</name>
    <dbReference type="NCBI Taxonomy" id="3708"/>
    <lineage>
        <taxon>Eukaryota</taxon>
        <taxon>Viridiplantae</taxon>
        <taxon>Streptophyta</taxon>
        <taxon>Embryophyta</taxon>
        <taxon>Tracheophyta</taxon>
        <taxon>Spermatophyta</taxon>
        <taxon>Magnoliopsida</taxon>
        <taxon>eudicotyledons</taxon>
        <taxon>Gunneridae</taxon>
        <taxon>Pentapetalae</taxon>
        <taxon>rosids</taxon>
        <taxon>malvids</taxon>
        <taxon>Brassicales</taxon>
        <taxon>Brassicaceae</taxon>
        <taxon>Brassiceae</taxon>
        <taxon>Brassica</taxon>
    </lineage>
</organism>